<sequence length="764" mass="84968">MVTLSALPGLQGSAEAAPKPKPVPGKKKQELCEDKFGLKGVPPRNRPLDGQDTVRDLNEWDDYFYDNQRQAMDGVILPGDSDADPDRKAILKATGSNPKKYKEGDPRKVWASYNRYLKKNNGVNKFGSFDTWLNEAYIELAARRTKGEAFHKKVVKDLGLTGPDWYCEEDVEYTDAEGKKRFRRYDAVNHKTGEHVEVKSGPNHKEGQTPKDRAVLRENPKARLIGVFGEGKSKGATNTYKGLEQEFGKDAQGRNRVVTREHISDGKPRYKPGPHSRYDEYMNPGTGRNQGSRGAGNQAVDNSAPSLKEAKAQAERARALNGGDQRPRGPGGIDFSTLDLRYVGKPVKGQGLDYSFSAKKTDEDSNPGWGGKAKAQMISDAFFTWLALDPSKFWVNLNPDQPERIMDAKFGRTDAGRVLLEADLEMKRDYADALNPNKRDEADRFWRSMPKNKDGVPCFFQVRNWIEPGTAQVREQDGGIYILDTPLKVKSEYMKMTSVPPGSFNCDFNEAQKRWAERQVNRLIIPEVEKRVNNDPEYADLRRVYTARVAAEWIRLQDAKSRTDYHSIIDSGDVSRWPLRGANKDWTRETTYRAYVKSYREGEEKWQHDAGGGPYTYSVGGVDFSKQPKRNVTGLRFRTEHRYKPRQTRNSLQTVARDPQDKDLLLLGGNTAAKSTGGGDGGGTDPTPTPTTAPTDHSPAPAPSDPPASTPPAADPTRAPQDPDGDLADTGSDTPIALIATLAAVLAAAGAALTWWYRRKGTQS</sequence>
<reference evidence="3 4" key="1">
    <citation type="submission" date="2020-09" db="EMBL/GenBank/DDBJ databases">
        <title>A novel species.</title>
        <authorList>
            <person name="Gao J."/>
        </authorList>
    </citation>
    <scope>NUCLEOTIDE SEQUENCE [LARGE SCALE GENOMIC DNA]</scope>
    <source>
        <strain evidence="3 4">CRXT-Y-14</strain>
    </source>
</reference>
<keyword evidence="2" id="KW-1133">Transmembrane helix</keyword>
<evidence type="ECO:0000256" key="2">
    <source>
        <dbReference type="SAM" id="Phobius"/>
    </source>
</evidence>
<gene>
    <name evidence="3" type="ORF">IAG42_17055</name>
</gene>
<dbReference type="Proteomes" id="UP000516428">
    <property type="component" value="Chromosome"/>
</dbReference>
<accession>A0A7H1B8T3</accession>
<organism evidence="3 4">
    <name type="scientific">Streptomyces xanthii</name>
    <dbReference type="NCBI Taxonomy" id="2768069"/>
    <lineage>
        <taxon>Bacteria</taxon>
        <taxon>Bacillati</taxon>
        <taxon>Actinomycetota</taxon>
        <taxon>Actinomycetes</taxon>
        <taxon>Kitasatosporales</taxon>
        <taxon>Streptomycetaceae</taxon>
        <taxon>Streptomyces</taxon>
    </lineage>
</organism>
<keyword evidence="4" id="KW-1185">Reference proteome</keyword>
<dbReference type="EMBL" id="CP061281">
    <property type="protein sequence ID" value="QNS05138.1"/>
    <property type="molecule type" value="Genomic_DNA"/>
</dbReference>
<evidence type="ECO:0000256" key="1">
    <source>
        <dbReference type="SAM" id="MobiDB-lite"/>
    </source>
</evidence>
<keyword evidence="2" id="KW-0812">Transmembrane</keyword>
<evidence type="ECO:0000313" key="3">
    <source>
        <dbReference type="EMBL" id="QNS05138.1"/>
    </source>
</evidence>
<feature type="compositionally biased region" description="Low complexity" evidence="1">
    <location>
        <begin position="690"/>
        <end position="699"/>
    </location>
</feature>
<protein>
    <recommendedName>
        <fullName evidence="5">Gram-positive cocci surface proteins LPxTG domain-containing protein</fullName>
    </recommendedName>
</protein>
<dbReference type="KEGG" id="sxn:IAG42_17055"/>
<feature type="transmembrane region" description="Helical" evidence="2">
    <location>
        <begin position="736"/>
        <end position="757"/>
    </location>
</feature>
<dbReference type="RefSeq" id="WP_188337837.1">
    <property type="nucleotide sequence ID" value="NZ_CP061281.1"/>
</dbReference>
<feature type="compositionally biased region" description="Basic and acidic residues" evidence="1">
    <location>
        <begin position="250"/>
        <end position="268"/>
    </location>
</feature>
<proteinExistence type="predicted"/>
<feature type="compositionally biased region" description="Pro residues" evidence="1">
    <location>
        <begin position="700"/>
        <end position="714"/>
    </location>
</feature>
<keyword evidence="2" id="KW-0472">Membrane</keyword>
<feature type="compositionally biased region" description="Basic and acidic residues" evidence="1">
    <location>
        <begin position="308"/>
        <end position="318"/>
    </location>
</feature>
<feature type="region of interest" description="Disordered" evidence="1">
    <location>
        <begin position="1"/>
        <end position="30"/>
    </location>
</feature>
<evidence type="ECO:0008006" key="5">
    <source>
        <dbReference type="Google" id="ProtNLM"/>
    </source>
</evidence>
<dbReference type="AlphaFoldDB" id="A0A7H1B8T3"/>
<evidence type="ECO:0000313" key="4">
    <source>
        <dbReference type="Proteomes" id="UP000516428"/>
    </source>
</evidence>
<name>A0A7H1B8T3_9ACTN</name>
<feature type="region of interest" description="Disordered" evidence="1">
    <location>
        <begin position="620"/>
        <end position="732"/>
    </location>
</feature>
<feature type="region of interest" description="Disordered" evidence="1">
    <location>
        <begin position="250"/>
        <end position="334"/>
    </location>
</feature>